<gene>
    <name evidence="2" type="ORF">ACFOEK_01975</name>
</gene>
<sequence>MLLKRMMTAGIIIAAGSFVSVNAMAASYGCKDDKGKLYISNVPCENELLKKNKRKGLSTEEFNHIYKVQTSLTDISKKRRKAYIDETGDYAVEGCFSTGSKLHEQGSALTYRGYRFLCLKHHKGTIARYNLYSEDLLKQCRVSSANRFCKNLTESSKQELLSQL</sequence>
<evidence type="ECO:0000256" key="1">
    <source>
        <dbReference type="SAM" id="SignalP"/>
    </source>
</evidence>
<feature type="chain" id="PRO_5046005520" description="DUF1311 domain-containing protein" evidence="1">
    <location>
        <begin position="26"/>
        <end position="164"/>
    </location>
</feature>
<proteinExistence type="predicted"/>
<evidence type="ECO:0000313" key="2">
    <source>
        <dbReference type="EMBL" id="MFC3149788.1"/>
    </source>
</evidence>
<keyword evidence="3" id="KW-1185">Reference proteome</keyword>
<evidence type="ECO:0008006" key="4">
    <source>
        <dbReference type="Google" id="ProtNLM"/>
    </source>
</evidence>
<accession>A0ABV7HAQ3</accession>
<evidence type="ECO:0000313" key="3">
    <source>
        <dbReference type="Proteomes" id="UP001595476"/>
    </source>
</evidence>
<organism evidence="2 3">
    <name type="scientific">Litoribrevibacter euphylliae</name>
    <dbReference type="NCBI Taxonomy" id="1834034"/>
    <lineage>
        <taxon>Bacteria</taxon>
        <taxon>Pseudomonadati</taxon>
        <taxon>Pseudomonadota</taxon>
        <taxon>Gammaproteobacteria</taxon>
        <taxon>Oceanospirillales</taxon>
        <taxon>Oceanospirillaceae</taxon>
        <taxon>Litoribrevibacter</taxon>
    </lineage>
</organism>
<dbReference type="PROSITE" id="PS51257">
    <property type="entry name" value="PROKAR_LIPOPROTEIN"/>
    <property type="match status" value="1"/>
</dbReference>
<feature type="signal peptide" evidence="1">
    <location>
        <begin position="1"/>
        <end position="25"/>
    </location>
</feature>
<protein>
    <recommendedName>
        <fullName evidence="4">DUF1311 domain-containing protein</fullName>
    </recommendedName>
</protein>
<keyword evidence="1" id="KW-0732">Signal</keyword>
<dbReference type="EMBL" id="JBHRSZ010000002">
    <property type="protein sequence ID" value="MFC3149788.1"/>
    <property type="molecule type" value="Genomic_DNA"/>
</dbReference>
<comment type="caution">
    <text evidence="2">The sequence shown here is derived from an EMBL/GenBank/DDBJ whole genome shotgun (WGS) entry which is preliminary data.</text>
</comment>
<dbReference type="RefSeq" id="WP_386715391.1">
    <property type="nucleotide sequence ID" value="NZ_JBHRSZ010000002.1"/>
</dbReference>
<dbReference type="Proteomes" id="UP001595476">
    <property type="component" value="Unassembled WGS sequence"/>
</dbReference>
<reference evidence="3" key="1">
    <citation type="journal article" date="2019" name="Int. J. Syst. Evol. Microbiol.">
        <title>The Global Catalogue of Microorganisms (GCM) 10K type strain sequencing project: providing services to taxonomists for standard genome sequencing and annotation.</title>
        <authorList>
            <consortium name="The Broad Institute Genomics Platform"/>
            <consortium name="The Broad Institute Genome Sequencing Center for Infectious Disease"/>
            <person name="Wu L."/>
            <person name="Ma J."/>
        </authorList>
    </citation>
    <scope>NUCLEOTIDE SEQUENCE [LARGE SCALE GENOMIC DNA]</scope>
    <source>
        <strain evidence="3">KCTC 52438</strain>
    </source>
</reference>
<name>A0ABV7HAQ3_9GAMM</name>